<comment type="caution">
    <text evidence="2">The sequence shown here is derived from an EMBL/GenBank/DDBJ whole genome shotgun (WGS) entry which is preliminary data.</text>
</comment>
<dbReference type="EMBL" id="ALBS01000299">
    <property type="protein sequence ID" value="EJT46209.1"/>
    <property type="molecule type" value="Genomic_DNA"/>
</dbReference>
<feature type="compositionally biased region" description="Basic and acidic residues" evidence="1">
    <location>
        <begin position="67"/>
        <end position="76"/>
    </location>
</feature>
<dbReference type="VEuPathDB" id="FungiDB:A1Q1_05166"/>
<proteinExistence type="predicted"/>
<sequence length="92" mass="10114">MPSCTVHFPTTYTAARWLALRSEIVDALHLSNSHDFELDVSFSHGTSVTVNLKDGDEDVARQLERLARDFDGRPADPESDYSSASEGGYSPP</sequence>
<reference evidence="2 3" key="1">
    <citation type="journal article" date="2012" name="Eukaryot. Cell">
        <title>Draft genome sequence of CBS 2479, the standard type strain of Trichosporon asahii.</title>
        <authorList>
            <person name="Yang R.Y."/>
            <person name="Li H.T."/>
            <person name="Zhu H."/>
            <person name="Zhou G.P."/>
            <person name="Wang M."/>
            <person name="Wang L."/>
        </authorList>
    </citation>
    <scope>NUCLEOTIDE SEQUENCE [LARGE SCALE GENOMIC DNA]</scope>
    <source>
        <strain evidence="3">ATCC 90039 / CBS 2479 / JCM 2466 / KCTC 7840 / NCYC 2677 / UAMH 7654</strain>
    </source>
</reference>
<dbReference type="KEGG" id="tasa:A1Q1_05166"/>
<dbReference type="GeneID" id="25988678"/>
<evidence type="ECO:0000313" key="2">
    <source>
        <dbReference type="EMBL" id="EJT46209.1"/>
    </source>
</evidence>
<organism evidence="2 3">
    <name type="scientific">Trichosporon asahii var. asahii (strain ATCC 90039 / CBS 2479 / JCM 2466 / KCTC 7840 / NBRC 103889/ NCYC 2677 / UAMH 7654)</name>
    <name type="common">Yeast</name>
    <dbReference type="NCBI Taxonomy" id="1186058"/>
    <lineage>
        <taxon>Eukaryota</taxon>
        <taxon>Fungi</taxon>
        <taxon>Dikarya</taxon>
        <taxon>Basidiomycota</taxon>
        <taxon>Agaricomycotina</taxon>
        <taxon>Tremellomycetes</taxon>
        <taxon>Trichosporonales</taxon>
        <taxon>Trichosporonaceae</taxon>
        <taxon>Trichosporon</taxon>
    </lineage>
</organism>
<gene>
    <name evidence="2" type="ORF">A1Q1_05166</name>
</gene>
<dbReference type="RefSeq" id="XP_014177448.1">
    <property type="nucleotide sequence ID" value="XM_014321973.1"/>
</dbReference>
<feature type="region of interest" description="Disordered" evidence="1">
    <location>
        <begin position="67"/>
        <end position="92"/>
    </location>
</feature>
<name>J6EP73_TRIAS</name>
<evidence type="ECO:0000313" key="3">
    <source>
        <dbReference type="Proteomes" id="UP000002748"/>
    </source>
</evidence>
<evidence type="ECO:0000256" key="1">
    <source>
        <dbReference type="SAM" id="MobiDB-lite"/>
    </source>
</evidence>
<dbReference type="Proteomes" id="UP000002748">
    <property type="component" value="Unassembled WGS sequence"/>
</dbReference>
<protein>
    <submittedName>
        <fullName evidence="2">Uncharacterized protein</fullName>
    </submittedName>
</protein>
<accession>J6EP73</accession>
<dbReference type="HOGENOM" id="CLU_2414863_0_0_1"/>
<dbReference type="AlphaFoldDB" id="J6EP73"/>